<evidence type="ECO:0000313" key="1">
    <source>
        <dbReference type="EMBL" id="BEG99603.1"/>
    </source>
</evidence>
<dbReference type="Proteomes" id="UP001496674">
    <property type="component" value="Chromosome"/>
</dbReference>
<dbReference type="EMBL" id="AP028055">
    <property type="protein sequence ID" value="BEG99603.1"/>
    <property type="molecule type" value="Genomic_DNA"/>
</dbReference>
<keyword evidence="2" id="KW-1185">Reference proteome</keyword>
<evidence type="ECO:0008006" key="3">
    <source>
        <dbReference type="Google" id="ProtNLM"/>
    </source>
</evidence>
<sequence length="152" mass="17485">MMIQSINSLIMSKFNLMFISVLCIVPFVQCEAGTNIDEIKYAVVLNDTIKGDKSKNTKIEQCLIGEWFIPHAADINITFNEDRTFVFNDFNIKTEEIEVLHGTFKLSGNELILKYDNKPQQTFKFEKGKGADNNYYITKGKKYYFVKGDISL</sequence>
<organism evidence="1 2">
    <name type="scientific">Bacteroides sedimenti</name>
    <dbReference type="NCBI Taxonomy" id="2136147"/>
    <lineage>
        <taxon>Bacteria</taxon>
        <taxon>Pseudomonadati</taxon>
        <taxon>Bacteroidota</taxon>
        <taxon>Bacteroidia</taxon>
        <taxon>Bacteroidales</taxon>
        <taxon>Bacteroidaceae</taxon>
        <taxon>Bacteroides</taxon>
    </lineage>
</organism>
<reference evidence="1 2" key="1">
    <citation type="submission" date="2023-04" db="EMBL/GenBank/DDBJ databases">
        <title>Draft genome sequence of acteroides sedimenti strain YN3PY1.</title>
        <authorList>
            <person name="Yoshida N."/>
        </authorList>
    </citation>
    <scope>NUCLEOTIDE SEQUENCE [LARGE SCALE GENOMIC DNA]</scope>
    <source>
        <strain evidence="1 2">YN3PY1</strain>
    </source>
</reference>
<name>A0ABM8ICA8_9BACE</name>
<evidence type="ECO:0000313" key="2">
    <source>
        <dbReference type="Proteomes" id="UP001496674"/>
    </source>
</evidence>
<proteinExistence type="predicted"/>
<gene>
    <name evidence="1" type="ORF">BSYN_18680</name>
</gene>
<accession>A0ABM8ICA8</accession>
<protein>
    <recommendedName>
        <fullName evidence="3">Lipocalin-like domain-containing protein</fullName>
    </recommendedName>
</protein>